<sequence>MPTYRTNAHDGPRNARGPSSYPRGYAEVVMRRTVKPSPQEWRTVPLPRGWVKIRKRILHRDPQCTLRTRCQGAASEEVDHIGDPNDHSDRNLRGVCHTCHAHRTGQQGAAAANARRPSRRRPAPRHPGIT</sequence>
<evidence type="ECO:0008006" key="4">
    <source>
        <dbReference type="Google" id="ProtNLM"/>
    </source>
</evidence>
<evidence type="ECO:0000313" key="3">
    <source>
        <dbReference type="Proteomes" id="UP001144280"/>
    </source>
</evidence>
<name>A0ABQ5QLY2_9ACTN</name>
<evidence type="ECO:0000256" key="1">
    <source>
        <dbReference type="SAM" id="MobiDB-lite"/>
    </source>
</evidence>
<dbReference type="Proteomes" id="UP001144280">
    <property type="component" value="Unassembled WGS sequence"/>
</dbReference>
<feature type="region of interest" description="Disordered" evidence="1">
    <location>
        <begin position="103"/>
        <end position="130"/>
    </location>
</feature>
<dbReference type="EMBL" id="BSDI01000001">
    <property type="protein sequence ID" value="GLH94912.1"/>
    <property type="molecule type" value="Genomic_DNA"/>
</dbReference>
<gene>
    <name evidence="2" type="ORF">Pa4123_01840</name>
</gene>
<keyword evidence="3" id="KW-1185">Reference proteome</keyword>
<reference evidence="2" key="1">
    <citation type="submission" date="2022-12" db="EMBL/GenBank/DDBJ databases">
        <title>New Phytohabitans aurantiacus sp. RD004123 nov., an actinomycete isolated from soil.</title>
        <authorList>
            <person name="Triningsih D.W."/>
            <person name="Harunari E."/>
            <person name="Igarashi Y."/>
        </authorList>
    </citation>
    <scope>NUCLEOTIDE SEQUENCE</scope>
    <source>
        <strain evidence="2">RD004123</strain>
    </source>
</reference>
<feature type="region of interest" description="Disordered" evidence="1">
    <location>
        <begin position="1"/>
        <end position="24"/>
    </location>
</feature>
<accession>A0ABQ5QLY2</accession>
<organism evidence="2 3">
    <name type="scientific">Phytohabitans aurantiacus</name>
    <dbReference type="NCBI Taxonomy" id="3016789"/>
    <lineage>
        <taxon>Bacteria</taxon>
        <taxon>Bacillati</taxon>
        <taxon>Actinomycetota</taxon>
        <taxon>Actinomycetes</taxon>
        <taxon>Micromonosporales</taxon>
        <taxon>Micromonosporaceae</taxon>
    </lineage>
</organism>
<comment type="caution">
    <text evidence="2">The sequence shown here is derived from an EMBL/GenBank/DDBJ whole genome shotgun (WGS) entry which is preliminary data.</text>
</comment>
<evidence type="ECO:0000313" key="2">
    <source>
        <dbReference type="EMBL" id="GLH94912.1"/>
    </source>
</evidence>
<protein>
    <recommendedName>
        <fullName evidence="4">HNH nuclease domain-containing protein</fullName>
    </recommendedName>
</protein>
<proteinExistence type="predicted"/>